<dbReference type="Gene3D" id="3.30.450.40">
    <property type="match status" value="1"/>
</dbReference>
<dbReference type="InterPro" id="IPR000160">
    <property type="entry name" value="GGDEF_dom"/>
</dbReference>
<evidence type="ECO:0000259" key="3">
    <source>
        <dbReference type="PROSITE" id="PS50887"/>
    </source>
</evidence>
<dbReference type="Pfam" id="PF00990">
    <property type="entry name" value="GGDEF"/>
    <property type="match status" value="1"/>
</dbReference>
<gene>
    <name evidence="4" type="ORF">ASN18_2585</name>
</gene>
<accession>A0ABR5SDM5</accession>
<dbReference type="Proteomes" id="UP000060487">
    <property type="component" value="Unassembled WGS sequence"/>
</dbReference>
<dbReference type="InterPro" id="IPR029787">
    <property type="entry name" value="Nucleotide_cyclase"/>
</dbReference>
<dbReference type="InterPro" id="IPR029016">
    <property type="entry name" value="GAF-like_dom_sf"/>
</dbReference>
<organism evidence="4 5">
    <name type="scientific">Candidatus Magnetominusculus xianensis</name>
    <dbReference type="NCBI Taxonomy" id="1748249"/>
    <lineage>
        <taxon>Bacteria</taxon>
        <taxon>Pseudomonadati</taxon>
        <taxon>Nitrospirota</taxon>
        <taxon>Nitrospiria</taxon>
        <taxon>Nitrospirales</taxon>
        <taxon>Nitrospiraceae</taxon>
        <taxon>Candidatus Magnetominusculus</taxon>
    </lineage>
</organism>
<protein>
    <recommendedName>
        <fullName evidence="1">diguanylate cyclase</fullName>
        <ecNumber evidence="1">2.7.7.65</ecNumber>
    </recommendedName>
</protein>
<dbReference type="InterPro" id="IPR050469">
    <property type="entry name" value="Diguanylate_Cyclase"/>
</dbReference>
<feature type="domain" description="GGDEF" evidence="3">
    <location>
        <begin position="199"/>
        <end position="328"/>
    </location>
</feature>
<evidence type="ECO:0000313" key="5">
    <source>
        <dbReference type="Proteomes" id="UP000060487"/>
    </source>
</evidence>
<dbReference type="SUPFAM" id="SSF55073">
    <property type="entry name" value="Nucleotide cyclase"/>
    <property type="match status" value="1"/>
</dbReference>
<evidence type="ECO:0000256" key="1">
    <source>
        <dbReference type="ARBA" id="ARBA00012528"/>
    </source>
</evidence>
<evidence type="ECO:0000313" key="4">
    <source>
        <dbReference type="EMBL" id="KWT81161.1"/>
    </source>
</evidence>
<dbReference type="RefSeq" id="WP_236861741.1">
    <property type="nucleotide sequence ID" value="NZ_LNQR01000100.1"/>
</dbReference>
<dbReference type="EC" id="2.7.7.65" evidence="1"/>
<dbReference type="NCBIfam" id="TIGR00254">
    <property type="entry name" value="GGDEF"/>
    <property type="match status" value="1"/>
</dbReference>
<dbReference type="SMART" id="SM00267">
    <property type="entry name" value="GGDEF"/>
    <property type="match status" value="1"/>
</dbReference>
<dbReference type="InterPro" id="IPR043128">
    <property type="entry name" value="Rev_trsase/Diguanyl_cyclase"/>
</dbReference>
<dbReference type="Gene3D" id="3.30.70.270">
    <property type="match status" value="1"/>
</dbReference>
<proteinExistence type="predicted"/>
<dbReference type="PANTHER" id="PTHR45138">
    <property type="entry name" value="REGULATORY COMPONENTS OF SENSORY TRANSDUCTION SYSTEM"/>
    <property type="match status" value="1"/>
</dbReference>
<reference evidence="4 5" key="1">
    <citation type="submission" date="2015-11" db="EMBL/GenBank/DDBJ databases">
        <authorList>
            <person name="Lin W."/>
        </authorList>
    </citation>
    <scope>NUCLEOTIDE SEQUENCE [LARGE SCALE GENOMIC DNA]</scope>
    <source>
        <strain evidence="4 5">HCH-1</strain>
    </source>
</reference>
<dbReference type="EMBL" id="LNQR01000100">
    <property type="protein sequence ID" value="KWT81161.1"/>
    <property type="molecule type" value="Genomic_DNA"/>
</dbReference>
<sequence length="328" mass="37823">MTREMSRGLYLAIKELHNQEYSAHTIHQIIYGLKDSLGITSAVLVEKNRTNDYLEIKNRYNISEQFSRTYRRGIGTDLVGRIFYHDELAVVIKGESESDYKDIFLEHDYEMAVVLRISTESRAIGFLALYFDKKEEITDELSMFLIAMATVCSEAIRKEVMDNCMKETRTIDPHTGLLYYLYFHNRLKDEATKSKRMQIPLTVAIMDMDNFKDVMSVYGIETANNLYKELAAELRSCIRGIDVVGRYGTDEFILYMPNTSLENAEMVLTRFVNGLGTKDFTSHHLHTSLSIGITTLHHDESLEELLNKAQRALYKAKLTKDKISKCDE</sequence>
<comment type="catalytic activity">
    <reaction evidence="2">
        <text>2 GTP = 3',3'-c-di-GMP + 2 diphosphate</text>
        <dbReference type="Rhea" id="RHEA:24898"/>
        <dbReference type="ChEBI" id="CHEBI:33019"/>
        <dbReference type="ChEBI" id="CHEBI:37565"/>
        <dbReference type="ChEBI" id="CHEBI:58805"/>
        <dbReference type="EC" id="2.7.7.65"/>
    </reaction>
</comment>
<dbReference type="PROSITE" id="PS50887">
    <property type="entry name" value="GGDEF"/>
    <property type="match status" value="1"/>
</dbReference>
<dbReference type="PANTHER" id="PTHR45138:SF9">
    <property type="entry name" value="DIGUANYLATE CYCLASE DGCM-RELATED"/>
    <property type="match status" value="1"/>
</dbReference>
<dbReference type="CDD" id="cd01949">
    <property type="entry name" value="GGDEF"/>
    <property type="match status" value="1"/>
</dbReference>
<name>A0ABR5SDM5_9BACT</name>
<evidence type="ECO:0000256" key="2">
    <source>
        <dbReference type="ARBA" id="ARBA00034247"/>
    </source>
</evidence>
<keyword evidence="5" id="KW-1185">Reference proteome</keyword>
<comment type="caution">
    <text evidence="4">The sequence shown here is derived from an EMBL/GenBank/DDBJ whole genome shotgun (WGS) entry which is preliminary data.</text>
</comment>